<dbReference type="PROSITE" id="PS51826">
    <property type="entry name" value="PSBD"/>
    <property type="match status" value="1"/>
</dbReference>
<keyword evidence="4" id="KW-0677">Repeat</keyword>
<dbReference type="GO" id="GO:0006086">
    <property type="term" value="P:pyruvate decarboxylation to acetyl-CoA"/>
    <property type="evidence" value="ECO:0007669"/>
    <property type="project" value="UniProtKB-UniRule"/>
</dbReference>
<dbReference type="InterPro" id="IPR050743">
    <property type="entry name" value="2-oxoacid_DH_E2_comp"/>
</dbReference>
<sequence>MSNIKVTVPDIGNYTDVPVIEVLVSNGDQVEAEAVLLVLESDKSTLEVPAPAGGTVRNLTIKVGDKVSQGTPICELESTAAEAAAPAAAASAAEAAAPAAKPEPTPAAPAPVAAAGGDVEVTIPDIGDYTDVPVIELLVSDGDTVEKDATLLVLESDKSTLEVPAPAAGTVKGLKLKVGDKVSQGTPVCVLSGAAGTAAPAASPVPSEAPKAAAVAAAASASTPAPAPAPAAAGGADVEVTIPDIGNYTDVPVIELLVGEGDMVEKDATLLVLESDKSTLEVPAPASGTVKGLKLKVGDKVSQGTAVCTLVGAGGASAPAAAPAASAAPSSAAVAPQPPAPNITAAVTDGAPPKPPQPAADGKQVPYAGPATRKFARELGVDLFQIKGSGARGRVLIEDVQAFVKQRLAQPAPAAAAAAPSGGMGIPPIPAVDFSQFGEIETKALARIRKLSAAHLHRAWLNIPHVTQTDDADITELEAFRKAATEDAGVKLTLLPFIIKAVAVALKAYPEFNSSLAPDGENIILKKYVHVGFAADTPNGLVVPVVRNADQKGIVELARETAELAKKARDGKLKPDEMKGGCFSISSLGGIGGSHFTPIVNAPEVGILGVSKSQMKPVWDGKQFVPRLMCPLSLSYDHRVIDGAYAARFIVLLGKLLSDLRRLTL</sequence>
<dbReference type="Pfam" id="PF00198">
    <property type="entry name" value="2-oxoacid_dh"/>
    <property type="match status" value="1"/>
</dbReference>
<proteinExistence type="inferred from homology"/>
<keyword evidence="3 9" id="KW-0808">Transferase</keyword>
<dbReference type="SUPFAM" id="SSF52777">
    <property type="entry name" value="CoA-dependent acyltransferases"/>
    <property type="match status" value="1"/>
</dbReference>
<comment type="caution">
    <text evidence="13">The sequence shown here is derived from an EMBL/GenBank/DDBJ whole genome shotgun (WGS) entry which is preliminary data.</text>
</comment>
<dbReference type="EC" id="2.3.1.12" evidence="9"/>
<evidence type="ECO:0000256" key="10">
    <source>
        <dbReference type="SAM" id="MobiDB-lite"/>
    </source>
</evidence>
<reference evidence="13" key="1">
    <citation type="submission" date="2020-03" db="EMBL/GenBank/DDBJ databases">
        <title>Solimonas marina sp. nov., isolated from deep seawater of the Pacific Ocean.</title>
        <authorList>
            <person name="Liu X."/>
            <person name="Lai Q."/>
            <person name="Sun F."/>
            <person name="Gai Y."/>
            <person name="Li G."/>
            <person name="Shao Z."/>
        </authorList>
    </citation>
    <scope>NUCLEOTIDE SEQUENCE</scope>
    <source>
        <strain evidence="13">C16B3</strain>
    </source>
</reference>
<evidence type="ECO:0000256" key="9">
    <source>
        <dbReference type="RuleBase" id="RU361137"/>
    </source>
</evidence>
<evidence type="ECO:0000256" key="6">
    <source>
        <dbReference type="ARBA" id="ARBA00023315"/>
    </source>
</evidence>
<evidence type="ECO:0000256" key="4">
    <source>
        <dbReference type="ARBA" id="ARBA00022737"/>
    </source>
</evidence>
<dbReference type="EMBL" id="JAAVXB010000001">
    <property type="protein sequence ID" value="NKF21136.1"/>
    <property type="molecule type" value="Genomic_DNA"/>
</dbReference>
<evidence type="ECO:0000256" key="2">
    <source>
        <dbReference type="ARBA" id="ARBA00011484"/>
    </source>
</evidence>
<dbReference type="InterPro" id="IPR001078">
    <property type="entry name" value="2-oxoacid_DH_actylTfrase"/>
</dbReference>
<dbReference type="PROSITE" id="PS50968">
    <property type="entry name" value="BIOTINYL_LIPOYL"/>
    <property type="match status" value="3"/>
</dbReference>
<evidence type="ECO:0000259" key="12">
    <source>
        <dbReference type="PROSITE" id="PS51826"/>
    </source>
</evidence>
<dbReference type="RefSeq" id="WP_168146372.1">
    <property type="nucleotide sequence ID" value="NZ_JAAVXB010000001.1"/>
</dbReference>
<comment type="catalytic activity">
    <reaction evidence="8 9">
        <text>N(6)-[(R)-dihydrolipoyl]-L-lysyl-[protein] + acetyl-CoA = N(6)-[(R)-S(8)-acetyldihydrolipoyl]-L-lysyl-[protein] + CoA</text>
        <dbReference type="Rhea" id="RHEA:17017"/>
        <dbReference type="Rhea" id="RHEA-COMP:10475"/>
        <dbReference type="Rhea" id="RHEA-COMP:10478"/>
        <dbReference type="ChEBI" id="CHEBI:57287"/>
        <dbReference type="ChEBI" id="CHEBI:57288"/>
        <dbReference type="ChEBI" id="CHEBI:83100"/>
        <dbReference type="ChEBI" id="CHEBI:83111"/>
        <dbReference type="EC" id="2.3.1.12"/>
    </reaction>
</comment>
<dbReference type="Pfam" id="PF02817">
    <property type="entry name" value="E3_binding"/>
    <property type="match status" value="1"/>
</dbReference>
<evidence type="ECO:0000256" key="3">
    <source>
        <dbReference type="ARBA" id="ARBA00022679"/>
    </source>
</evidence>
<dbReference type="InterPro" id="IPR000089">
    <property type="entry name" value="Biotin_lipoyl"/>
</dbReference>
<dbReference type="GO" id="GO:0045254">
    <property type="term" value="C:pyruvate dehydrogenase complex"/>
    <property type="evidence" value="ECO:0007669"/>
    <property type="project" value="UniProtKB-UniRule"/>
</dbReference>
<evidence type="ECO:0000256" key="1">
    <source>
        <dbReference type="ARBA" id="ARBA00007317"/>
    </source>
</evidence>
<dbReference type="InterPro" id="IPR004167">
    <property type="entry name" value="PSBD"/>
</dbReference>
<dbReference type="Gene3D" id="2.40.50.100">
    <property type="match status" value="3"/>
</dbReference>
<gene>
    <name evidence="13" type="primary">aceF</name>
    <name evidence="13" type="ORF">G7Y82_02325</name>
</gene>
<dbReference type="GO" id="GO:0005737">
    <property type="term" value="C:cytoplasm"/>
    <property type="evidence" value="ECO:0007669"/>
    <property type="project" value="TreeGrafter"/>
</dbReference>
<comment type="cofactor">
    <cofactor evidence="9">
        <name>(R)-lipoate</name>
        <dbReference type="ChEBI" id="CHEBI:83088"/>
    </cofactor>
    <text evidence="9">Binds 3 lipoyl cofactors covalently.</text>
</comment>
<dbReference type="AlphaFoldDB" id="A0A969W901"/>
<dbReference type="Pfam" id="PF00364">
    <property type="entry name" value="Biotin_lipoyl"/>
    <property type="match status" value="3"/>
</dbReference>
<dbReference type="PANTHER" id="PTHR43178">
    <property type="entry name" value="DIHYDROLIPOAMIDE ACETYLTRANSFERASE COMPONENT OF PYRUVATE DEHYDROGENASE COMPLEX"/>
    <property type="match status" value="1"/>
</dbReference>
<evidence type="ECO:0000313" key="14">
    <source>
        <dbReference type="Proteomes" id="UP000653472"/>
    </source>
</evidence>
<dbReference type="Gene3D" id="3.30.559.10">
    <property type="entry name" value="Chloramphenicol acetyltransferase-like domain"/>
    <property type="match status" value="1"/>
</dbReference>
<organism evidence="13 14">
    <name type="scientific">Solimonas marina</name>
    <dbReference type="NCBI Taxonomy" id="2714601"/>
    <lineage>
        <taxon>Bacteria</taxon>
        <taxon>Pseudomonadati</taxon>
        <taxon>Pseudomonadota</taxon>
        <taxon>Gammaproteobacteria</taxon>
        <taxon>Nevskiales</taxon>
        <taxon>Nevskiaceae</taxon>
        <taxon>Solimonas</taxon>
    </lineage>
</organism>
<feature type="domain" description="Lipoyl-binding" evidence="11">
    <location>
        <begin position="118"/>
        <end position="192"/>
    </location>
</feature>
<dbReference type="GO" id="GO:0031405">
    <property type="term" value="F:lipoic acid binding"/>
    <property type="evidence" value="ECO:0007669"/>
    <property type="project" value="TreeGrafter"/>
</dbReference>
<comment type="function">
    <text evidence="7">The pyruvate dehydrogenase complex catalyzes the overall conversion of pyruvate to acetyl-CoA and CO(2). It contains multiple copies of three enzymatic components: pyruvate dehydrogenase (E1), dihydrolipoamide acetyltransferase (E2) and lipoamide dehydrogenase (E3).</text>
</comment>
<dbReference type="PANTHER" id="PTHR43178:SF2">
    <property type="entry name" value="DIHYDROLIPOYLLYSINE-RESIDUE ACETYLTRANSFERASE COMPONENT OF PYRUVATE DEHYDROGENASE COMPLEX"/>
    <property type="match status" value="1"/>
</dbReference>
<dbReference type="GO" id="GO:0004742">
    <property type="term" value="F:dihydrolipoyllysine-residue acetyltransferase activity"/>
    <property type="evidence" value="ECO:0007669"/>
    <property type="project" value="UniProtKB-UniRule"/>
</dbReference>
<evidence type="ECO:0000256" key="5">
    <source>
        <dbReference type="ARBA" id="ARBA00022823"/>
    </source>
</evidence>
<comment type="subunit">
    <text evidence="2 9">Forms a 24-polypeptide structural core with octahedral symmetry.</text>
</comment>
<dbReference type="FunFam" id="3.30.559.10:FF:000004">
    <property type="entry name" value="Acetyltransferase component of pyruvate dehydrogenase complex"/>
    <property type="match status" value="1"/>
</dbReference>
<accession>A0A969W901</accession>
<dbReference type="SUPFAM" id="SSF51230">
    <property type="entry name" value="Single hybrid motif"/>
    <property type="match status" value="3"/>
</dbReference>
<dbReference type="InterPro" id="IPR023213">
    <property type="entry name" value="CAT-like_dom_sf"/>
</dbReference>
<dbReference type="PROSITE" id="PS00189">
    <property type="entry name" value="LIPOYL"/>
    <property type="match status" value="3"/>
</dbReference>
<dbReference type="InterPro" id="IPR036625">
    <property type="entry name" value="E3-bd_dom_sf"/>
</dbReference>
<dbReference type="NCBIfam" id="NF008814">
    <property type="entry name" value="PRK11854.1"/>
    <property type="match status" value="1"/>
</dbReference>
<dbReference type="InterPro" id="IPR011053">
    <property type="entry name" value="Single_hybrid_motif"/>
</dbReference>
<dbReference type="NCBIfam" id="TIGR01348">
    <property type="entry name" value="PDHac_trf_long"/>
    <property type="match status" value="1"/>
</dbReference>
<dbReference type="CDD" id="cd06849">
    <property type="entry name" value="lipoyl_domain"/>
    <property type="match status" value="3"/>
</dbReference>
<evidence type="ECO:0000259" key="11">
    <source>
        <dbReference type="PROSITE" id="PS50968"/>
    </source>
</evidence>
<dbReference type="InterPro" id="IPR006256">
    <property type="entry name" value="AcTrfase_Pyrv_DH_cplx"/>
</dbReference>
<evidence type="ECO:0000313" key="13">
    <source>
        <dbReference type="EMBL" id="NKF21136.1"/>
    </source>
</evidence>
<keyword evidence="14" id="KW-1185">Reference proteome</keyword>
<dbReference type="Proteomes" id="UP000653472">
    <property type="component" value="Unassembled WGS sequence"/>
</dbReference>
<feature type="domain" description="Lipoyl-binding" evidence="11">
    <location>
        <begin position="1"/>
        <end position="77"/>
    </location>
</feature>
<dbReference type="Gene3D" id="4.10.320.10">
    <property type="entry name" value="E3-binding domain"/>
    <property type="match status" value="1"/>
</dbReference>
<dbReference type="InterPro" id="IPR003016">
    <property type="entry name" value="2-oxoA_DH_lipoyl-BS"/>
</dbReference>
<name>A0A969W901_9GAMM</name>
<dbReference type="SUPFAM" id="SSF47005">
    <property type="entry name" value="Peripheral subunit-binding domain of 2-oxo acid dehydrogenase complex"/>
    <property type="match status" value="1"/>
</dbReference>
<evidence type="ECO:0000256" key="7">
    <source>
        <dbReference type="ARBA" id="ARBA00025211"/>
    </source>
</evidence>
<keyword evidence="6 9" id="KW-0012">Acyltransferase</keyword>
<feature type="domain" description="Peripheral subunit-binding (PSBD)" evidence="12">
    <location>
        <begin position="367"/>
        <end position="404"/>
    </location>
</feature>
<keyword evidence="5 9" id="KW-0450">Lipoyl</keyword>
<comment type="similarity">
    <text evidence="1 9">Belongs to the 2-oxoacid dehydrogenase family.</text>
</comment>
<protein>
    <recommendedName>
        <fullName evidence="9">Acetyltransferase component of pyruvate dehydrogenase complex</fullName>
        <ecNumber evidence="9">2.3.1.12</ecNumber>
    </recommendedName>
</protein>
<feature type="domain" description="Lipoyl-binding" evidence="11">
    <location>
        <begin position="235"/>
        <end position="311"/>
    </location>
</feature>
<feature type="region of interest" description="Disordered" evidence="10">
    <location>
        <begin position="331"/>
        <end position="366"/>
    </location>
</feature>
<evidence type="ECO:0000256" key="8">
    <source>
        <dbReference type="ARBA" id="ARBA00048370"/>
    </source>
</evidence>